<sequence length="455" mass="48729">MFPYDSRMASRARVRAWLGAIVAVIAAAGVALVSLPGDEPGPLGQSGQGRPMGAVPPAEPSAVDVLRGDAVSALLERRASAVRDRDRQAFLATVDPQAEPWFREAQQDLFDNLDGVPLAHWSYAVDPADVLDLAGLPDADRTATELWAPGVELHYALRGVDTVPTARDMGYLFARRGDAWYLHSDTALSELGRRTWRGPWDFAPCQVVATDAGLVLAHPGSQPMVDRLVRELDPAVRAVADVWGADWSGKVALILPDSPAEMRALVGPDFPVESVVAVATADRVDTAANLAVGQRVVLSPVGARALSVASLKVVLRHEITHVAARGRTVDGSPMWLLEGFADYVGYRDSGLTLAQGAPDLAALVRDTGAPPGLPDDRSFRARDKELDLAYQQAWSIARFLAERFGERELVELYRSVAGAGPVSAAETDSLLLAAVGLDRAALLDEWRGHLKEVLG</sequence>
<gene>
    <name evidence="1" type="ORF">GCM10010171_38750</name>
</gene>
<proteinExistence type="predicted"/>
<dbReference type="EMBL" id="BMRB01000003">
    <property type="protein sequence ID" value="GGS40502.1"/>
    <property type="molecule type" value="Genomic_DNA"/>
</dbReference>
<reference evidence="1" key="2">
    <citation type="submission" date="2020-09" db="EMBL/GenBank/DDBJ databases">
        <authorList>
            <person name="Sun Q."/>
            <person name="Ohkuma M."/>
        </authorList>
    </citation>
    <scope>NUCLEOTIDE SEQUENCE</scope>
    <source>
        <strain evidence="1">JCM 3276</strain>
    </source>
</reference>
<protein>
    <submittedName>
        <fullName evidence="1">Uncharacterized protein</fullName>
    </submittedName>
</protein>
<reference evidence="1" key="1">
    <citation type="journal article" date="2014" name="Int. J. Syst. Evol. Microbiol.">
        <title>Complete genome sequence of Corynebacterium casei LMG S-19264T (=DSM 44701T), isolated from a smear-ripened cheese.</title>
        <authorList>
            <consortium name="US DOE Joint Genome Institute (JGI-PGF)"/>
            <person name="Walter F."/>
            <person name="Albersmeier A."/>
            <person name="Kalinowski J."/>
            <person name="Ruckert C."/>
        </authorList>
    </citation>
    <scope>NUCLEOTIDE SEQUENCE</scope>
    <source>
        <strain evidence="1">JCM 3276</strain>
    </source>
</reference>
<evidence type="ECO:0000313" key="1">
    <source>
        <dbReference type="EMBL" id="GGS40502.1"/>
    </source>
</evidence>
<name>A0A918GIF0_9PSEU</name>
<keyword evidence="2" id="KW-1185">Reference proteome</keyword>
<organism evidence="1 2">
    <name type="scientific">Actinokineospora fastidiosa</name>
    <dbReference type="NCBI Taxonomy" id="1816"/>
    <lineage>
        <taxon>Bacteria</taxon>
        <taxon>Bacillati</taxon>
        <taxon>Actinomycetota</taxon>
        <taxon>Actinomycetes</taxon>
        <taxon>Pseudonocardiales</taxon>
        <taxon>Pseudonocardiaceae</taxon>
        <taxon>Actinokineospora</taxon>
    </lineage>
</organism>
<evidence type="ECO:0000313" key="2">
    <source>
        <dbReference type="Proteomes" id="UP000660680"/>
    </source>
</evidence>
<dbReference type="AlphaFoldDB" id="A0A918GIF0"/>
<comment type="caution">
    <text evidence="1">The sequence shown here is derived from an EMBL/GenBank/DDBJ whole genome shotgun (WGS) entry which is preliminary data.</text>
</comment>
<accession>A0A918GIF0</accession>
<dbReference type="Proteomes" id="UP000660680">
    <property type="component" value="Unassembled WGS sequence"/>
</dbReference>